<sequence length="290" mass="34142">MVLGIVRSAIDYHDYVMDTYGDPRVKDWLLMSGPLPTILLCLTYVFVVKYLGPKLMEKRKPFELRKTLIVYNASLVALSAWMVYEALTFGWFNGYSFKCQPCDFANSPNALRMARVVWWYYFSKFIEFLDTIFFVMRKKDNQISTLHVIHHAIMPFSTWPGAKFYPGGHITFCGTLNSIVHIIMYSYYLLAALGPEVQKYLWWKKYLTTFQIIQFVMVFYHSMQLFFIDCEVPIVFGWSIMFHAILFFVLFRQFYNEAYVSGDKSKTRTALDKMNMCMPSLPNKDESKDQ</sequence>
<gene>
    <name evidence="12" type="primary">AAEL008004_20</name>
    <name evidence="11" type="synonym">AAEL008004_27</name>
    <name evidence="11" type="ORF">g.62126</name>
    <name evidence="12" type="ORF">g.62130</name>
</gene>
<keyword evidence="9 10" id="KW-0275">Fatty acid biosynthesis</keyword>
<dbReference type="GO" id="GO:0005789">
    <property type="term" value="C:endoplasmic reticulum membrane"/>
    <property type="evidence" value="ECO:0007669"/>
    <property type="project" value="TreeGrafter"/>
</dbReference>
<feature type="transmembrane region" description="Helical" evidence="10">
    <location>
        <begin position="168"/>
        <end position="194"/>
    </location>
</feature>
<feature type="transmembrane region" description="Helical" evidence="10">
    <location>
        <begin position="28"/>
        <end position="47"/>
    </location>
</feature>
<dbReference type="EC" id="2.3.1.199" evidence="10"/>
<dbReference type="GO" id="GO:0042761">
    <property type="term" value="P:very long-chain fatty acid biosynthetic process"/>
    <property type="evidence" value="ECO:0007669"/>
    <property type="project" value="TreeGrafter"/>
</dbReference>
<keyword evidence="6 10" id="KW-1133">Transmembrane helix</keyword>
<dbReference type="GO" id="GO:0019367">
    <property type="term" value="P:fatty acid elongation, saturated fatty acid"/>
    <property type="evidence" value="ECO:0007669"/>
    <property type="project" value="TreeGrafter"/>
</dbReference>
<feature type="transmembrane region" description="Helical" evidence="10">
    <location>
        <begin position="68"/>
        <end position="87"/>
    </location>
</feature>
<feature type="transmembrane region" description="Helical" evidence="10">
    <location>
        <begin position="234"/>
        <end position="251"/>
    </location>
</feature>
<evidence type="ECO:0000313" key="11">
    <source>
        <dbReference type="EMBL" id="JAP99520.1"/>
    </source>
</evidence>
<keyword evidence="5 10" id="KW-0276">Fatty acid metabolism</keyword>
<dbReference type="GO" id="GO:0030148">
    <property type="term" value="P:sphingolipid biosynthetic process"/>
    <property type="evidence" value="ECO:0007669"/>
    <property type="project" value="TreeGrafter"/>
</dbReference>
<evidence type="ECO:0000256" key="5">
    <source>
        <dbReference type="ARBA" id="ARBA00022832"/>
    </source>
</evidence>
<dbReference type="PANTHER" id="PTHR11157:SF69">
    <property type="entry name" value="ELONGATION OF VERY LONG CHAIN FATTY ACIDS PROTEIN 7"/>
    <property type="match status" value="1"/>
</dbReference>
<name>A0A146ME29_LYGHE</name>
<evidence type="ECO:0000256" key="7">
    <source>
        <dbReference type="ARBA" id="ARBA00023098"/>
    </source>
</evidence>
<feature type="transmembrane region" description="Helical" evidence="10">
    <location>
        <begin position="206"/>
        <end position="228"/>
    </location>
</feature>
<protein>
    <recommendedName>
        <fullName evidence="10">Elongation of very long chain fatty acids protein</fullName>
        <ecNumber evidence="10">2.3.1.199</ecNumber>
    </recommendedName>
    <alternativeName>
        <fullName evidence="10">Very-long-chain 3-oxoacyl-CoA synthase</fullName>
    </alternativeName>
</protein>
<dbReference type="EMBL" id="GDHC01000940">
    <property type="protein sequence ID" value="JAQ17689.1"/>
    <property type="molecule type" value="Transcribed_RNA"/>
</dbReference>
<evidence type="ECO:0000256" key="9">
    <source>
        <dbReference type="ARBA" id="ARBA00023160"/>
    </source>
</evidence>
<comment type="similarity">
    <text evidence="10">Belongs to the ELO family.</text>
</comment>
<dbReference type="GO" id="GO:0034626">
    <property type="term" value="P:fatty acid elongation, polyunsaturated fatty acid"/>
    <property type="evidence" value="ECO:0007669"/>
    <property type="project" value="TreeGrafter"/>
</dbReference>
<comment type="catalytic activity">
    <reaction evidence="10">
        <text>a very-long-chain acyl-CoA + malonyl-CoA + H(+) = a very-long-chain 3-oxoacyl-CoA + CO2 + CoA</text>
        <dbReference type="Rhea" id="RHEA:32727"/>
        <dbReference type="ChEBI" id="CHEBI:15378"/>
        <dbReference type="ChEBI" id="CHEBI:16526"/>
        <dbReference type="ChEBI" id="CHEBI:57287"/>
        <dbReference type="ChEBI" id="CHEBI:57384"/>
        <dbReference type="ChEBI" id="CHEBI:90725"/>
        <dbReference type="ChEBI" id="CHEBI:90736"/>
        <dbReference type="EC" id="2.3.1.199"/>
    </reaction>
</comment>
<comment type="subcellular location">
    <subcellularLocation>
        <location evidence="1">Membrane</location>
        <topology evidence="1">Multi-pass membrane protein</topology>
    </subcellularLocation>
</comment>
<feature type="transmembrane region" description="Helical" evidence="10">
    <location>
        <begin position="118"/>
        <end position="136"/>
    </location>
</feature>
<reference evidence="12" key="1">
    <citation type="journal article" date="2016" name="Gigascience">
        <title>De novo construction of an expanded transcriptome assembly for the western tarnished plant bug, Lygus hesperus.</title>
        <authorList>
            <person name="Tassone E.E."/>
            <person name="Geib S.M."/>
            <person name="Hall B."/>
            <person name="Fabrick J.A."/>
            <person name="Brent C.S."/>
            <person name="Hull J.J."/>
        </authorList>
    </citation>
    <scope>NUCLEOTIDE SEQUENCE</scope>
</reference>
<evidence type="ECO:0000256" key="2">
    <source>
        <dbReference type="ARBA" id="ARBA00022516"/>
    </source>
</evidence>
<organism evidence="12">
    <name type="scientific">Lygus hesperus</name>
    <name type="common">Western plant bug</name>
    <dbReference type="NCBI Taxonomy" id="30085"/>
    <lineage>
        <taxon>Eukaryota</taxon>
        <taxon>Metazoa</taxon>
        <taxon>Ecdysozoa</taxon>
        <taxon>Arthropoda</taxon>
        <taxon>Hexapoda</taxon>
        <taxon>Insecta</taxon>
        <taxon>Pterygota</taxon>
        <taxon>Neoptera</taxon>
        <taxon>Paraneoptera</taxon>
        <taxon>Hemiptera</taxon>
        <taxon>Heteroptera</taxon>
        <taxon>Panheteroptera</taxon>
        <taxon>Cimicomorpha</taxon>
        <taxon>Miridae</taxon>
        <taxon>Mirini</taxon>
        <taxon>Lygus</taxon>
    </lineage>
</organism>
<feature type="transmembrane region" description="Helical" evidence="10">
    <location>
        <begin position="143"/>
        <end position="162"/>
    </location>
</feature>
<dbReference type="AlphaFoldDB" id="A0A146ME29"/>
<evidence type="ECO:0000256" key="1">
    <source>
        <dbReference type="ARBA" id="ARBA00004141"/>
    </source>
</evidence>
<evidence type="ECO:0000256" key="6">
    <source>
        <dbReference type="ARBA" id="ARBA00022989"/>
    </source>
</evidence>
<dbReference type="GO" id="GO:0009922">
    <property type="term" value="F:fatty acid elongase activity"/>
    <property type="evidence" value="ECO:0007669"/>
    <property type="project" value="UniProtKB-EC"/>
</dbReference>
<dbReference type="Pfam" id="PF01151">
    <property type="entry name" value="ELO"/>
    <property type="match status" value="1"/>
</dbReference>
<dbReference type="EMBL" id="GDHC01019108">
    <property type="protein sequence ID" value="JAP99520.1"/>
    <property type="molecule type" value="Transcribed_RNA"/>
</dbReference>
<dbReference type="GO" id="GO:0034625">
    <property type="term" value="P:fatty acid elongation, monounsaturated fatty acid"/>
    <property type="evidence" value="ECO:0007669"/>
    <property type="project" value="TreeGrafter"/>
</dbReference>
<dbReference type="InterPro" id="IPR002076">
    <property type="entry name" value="ELO_fam"/>
</dbReference>
<keyword evidence="7 10" id="KW-0443">Lipid metabolism</keyword>
<keyword evidence="3 10" id="KW-0808">Transferase</keyword>
<keyword evidence="4 10" id="KW-0812">Transmembrane</keyword>
<evidence type="ECO:0000313" key="12">
    <source>
        <dbReference type="EMBL" id="JAQ17689.1"/>
    </source>
</evidence>
<evidence type="ECO:0000256" key="4">
    <source>
        <dbReference type="ARBA" id="ARBA00022692"/>
    </source>
</evidence>
<keyword evidence="8 10" id="KW-0472">Membrane</keyword>
<evidence type="ECO:0000256" key="3">
    <source>
        <dbReference type="ARBA" id="ARBA00022679"/>
    </source>
</evidence>
<evidence type="ECO:0000256" key="10">
    <source>
        <dbReference type="RuleBase" id="RU361115"/>
    </source>
</evidence>
<accession>A0A146ME29</accession>
<dbReference type="PANTHER" id="PTHR11157">
    <property type="entry name" value="FATTY ACID ACYL TRANSFERASE-RELATED"/>
    <property type="match status" value="1"/>
</dbReference>
<keyword evidence="2 10" id="KW-0444">Lipid biosynthesis</keyword>
<proteinExistence type="inferred from homology"/>
<evidence type="ECO:0000256" key="8">
    <source>
        <dbReference type="ARBA" id="ARBA00023136"/>
    </source>
</evidence>